<organism evidence="11 12">
    <name type="scientific">Diaporthe helianthi</name>
    <dbReference type="NCBI Taxonomy" id="158607"/>
    <lineage>
        <taxon>Eukaryota</taxon>
        <taxon>Fungi</taxon>
        <taxon>Dikarya</taxon>
        <taxon>Ascomycota</taxon>
        <taxon>Pezizomycotina</taxon>
        <taxon>Sordariomycetes</taxon>
        <taxon>Sordariomycetidae</taxon>
        <taxon>Diaporthales</taxon>
        <taxon>Diaporthaceae</taxon>
        <taxon>Diaporthe</taxon>
    </lineage>
</organism>
<dbReference type="UniPathway" id="UPA00667"/>
<reference evidence="11" key="1">
    <citation type="submission" date="2017-09" db="EMBL/GenBank/DDBJ databases">
        <title>Polyketide synthases of a Diaporthe helianthi virulent isolate.</title>
        <authorList>
            <person name="Baroncelli R."/>
        </authorList>
    </citation>
    <scope>NUCLEOTIDE SEQUENCE [LARGE SCALE GENOMIC DNA]</scope>
    <source>
        <strain evidence="11">7/96</strain>
    </source>
</reference>
<dbReference type="GO" id="GO:0046558">
    <property type="term" value="F:arabinan endo-1,5-alpha-L-arabinosidase activity"/>
    <property type="evidence" value="ECO:0007669"/>
    <property type="project" value="UniProtKB-EC"/>
</dbReference>
<keyword evidence="6 7" id="KW-0326">Glycosidase</keyword>
<dbReference type="PANTHER" id="PTHR43301:SF3">
    <property type="entry name" value="ARABINAN ENDO-1,5-ALPHA-L-ARABINOSIDASE A-RELATED"/>
    <property type="match status" value="1"/>
</dbReference>
<dbReference type="OrthoDB" id="195678at2759"/>
<dbReference type="PANTHER" id="PTHR43301">
    <property type="entry name" value="ARABINAN ENDO-1,5-ALPHA-L-ARABINOSIDASE"/>
    <property type="match status" value="1"/>
</dbReference>
<feature type="active site" description="Proton donor" evidence="8">
    <location>
        <position position="209"/>
    </location>
</feature>
<name>A0A2P5HV98_DIAHE</name>
<dbReference type="AlphaFoldDB" id="A0A2P5HV98"/>
<dbReference type="Gene3D" id="2.115.10.20">
    <property type="entry name" value="Glycosyl hydrolase domain, family 43"/>
    <property type="match status" value="1"/>
</dbReference>
<evidence type="ECO:0000256" key="8">
    <source>
        <dbReference type="PIRSR" id="PIRSR606710-1"/>
    </source>
</evidence>
<keyword evidence="10" id="KW-0732">Signal</keyword>
<gene>
    <name evidence="11" type="ORF">DHEL01_v207421</name>
</gene>
<dbReference type="InterPro" id="IPR016840">
    <property type="entry name" value="Glyco_hydro_43_endo_a_Ara-ase"/>
</dbReference>
<dbReference type="EMBL" id="MAVT02000670">
    <property type="protein sequence ID" value="POS74181.1"/>
    <property type="molecule type" value="Genomic_DNA"/>
</dbReference>
<evidence type="ECO:0000256" key="4">
    <source>
        <dbReference type="ARBA" id="ARBA00012586"/>
    </source>
</evidence>
<feature type="site" description="Important for catalytic activity, responsible for pKa modulation of the active site Glu and correct orientation of both the proton donor and substrate" evidence="9">
    <location>
        <position position="157"/>
    </location>
</feature>
<dbReference type="InterPro" id="IPR006710">
    <property type="entry name" value="Glyco_hydro_43"/>
</dbReference>
<evidence type="ECO:0000256" key="10">
    <source>
        <dbReference type="SAM" id="SignalP"/>
    </source>
</evidence>
<feature type="chain" id="PRO_5015139915" description="Arabinan endo-1,5-alpha-L-arabinosidase" evidence="10">
    <location>
        <begin position="27"/>
        <end position="332"/>
    </location>
</feature>
<feature type="signal peptide" evidence="10">
    <location>
        <begin position="1"/>
        <end position="26"/>
    </location>
</feature>
<dbReference type="STRING" id="158607.A0A2P5HV98"/>
<evidence type="ECO:0000256" key="2">
    <source>
        <dbReference type="ARBA" id="ARBA00004834"/>
    </source>
</evidence>
<dbReference type="InterPro" id="IPR050727">
    <property type="entry name" value="GH43_arabinanases"/>
</dbReference>
<dbReference type="Proteomes" id="UP000094444">
    <property type="component" value="Unassembled WGS sequence"/>
</dbReference>
<dbReference type="GO" id="GO:0031222">
    <property type="term" value="P:arabinan catabolic process"/>
    <property type="evidence" value="ECO:0007669"/>
    <property type="project" value="UniProtKB-UniPathway"/>
</dbReference>
<comment type="caution">
    <text evidence="11">The sequence shown here is derived from an EMBL/GenBank/DDBJ whole genome shotgun (WGS) entry which is preliminary data.</text>
</comment>
<comment type="pathway">
    <text evidence="2 7">Glycan metabolism; L-arabinan degradation.</text>
</comment>
<dbReference type="Pfam" id="PF04616">
    <property type="entry name" value="Glyco_hydro_43"/>
    <property type="match status" value="1"/>
</dbReference>
<evidence type="ECO:0000256" key="9">
    <source>
        <dbReference type="PIRSR" id="PIRSR606710-2"/>
    </source>
</evidence>
<evidence type="ECO:0000256" key="1">
    <source>
        <dbReference type="ARBA" id="ARBA00000375"/>
    </source>
</evidence>
<evidence type="ECO:0000313" key="12">
    <source>
        <dbReference type="Proteomes" id="UP000094444"/>
    </source>
</evidence>
<sequence length="332" mass="35124">MFLGPVLRGLTALLTLATQLPAVVEAAYPNPIACKGACWAHDPGVVKRASDGKYFRFGTGSKIGIWTASSLTGSWTYQGAALPGGSSINLAGNDDLWAPSVHLVGSTYYMYYTVSVFGSQNSAIGYATSTTMEVGSWKDHGTTGISSSAGKPYNAIDGALIQAADGNNYVTFGSFWSGIYVAQMKKPPTVVAASATQIAYNATGDHAMEGPFIYYRAPYYYLFFSAGICCGYQTTKPAPGEEYSIRVCRSSSPTGPYTDASGKACKSGGGTKVLESHGNVYGPAGQGILVDTAYDGAVMYYHYADTRVGLADSQYLFGFNKISWSTGWPVLV</sequence>
<evidence type="ECO:0000256" key="5">
    <source>
        <dbReference type="ARBA" id="ARBA00022801"/>
    </source>
</evidence>
<dbReference type="InParanoid" id="A0A2P5HV98"/>
<accession>A0A2P5HV98</accession>
<evidence type="ECO:0000256" key="3">
    <source>
        <dbReference type="ARBA" id="ARBA00009865"/>
    </source>
</evidence>
<evidence type="ECO:0000256" key="7">
    <source>
        <dbReference type="PIRNR" id="PIRNR026534"/>
    </source>
</evidence>
<feature type="active site" description="Proton acceptor" evidence="8">
    <location>
        <position position="42"/>
    </location>
</feature>
<proteinExistence type="inferred from homology"/>
<dbReference type="SUPFAM" id="SSF75005">
    <property type="entry name" value="Arabinanase/levansucrase/invertase"/>
    <property type="match status" value="1"/>
</dbReference>
<dbReference type="PIRSF" id="PIRSF026534">
    <property type="entry name" value="Endo_alpha-L-arabinosidase"/>
    <property type="match status" value="1"/>
</dbReference>
<comment type="catalytic activity">
    <reaction evidence="1 7">
        <text>Endohydrolysis of (1-&gt;5)-alpha-arabinofuranosidic linkages in (1-&gt;5)-arabinans.</text>
        <dbReference type="EC" id="3.2.1.99"/>
    </reaction>
</comment>
<keyword evidence="12" id="KW-1185">Reference proteome</keyword>
<comment type="similarity">
    <text evidence="3 7">Belongs to the glycosyl hydrolase 43 family.</text>
</comment>
<evidence type="ECO:0000313" key="11">
    <source>
        <dbReference type="EMBL" id="POS74181.1"/>
    </source>
</evidence>
<dbReference type="EC" id="3.2.1.99" evidence="4 7"/>
<keyword evidence="5 7" id="KW-0378">Hydrolase</keyword>
<dbReference type="CDD" id="cd18831">
    <property type="entry name" value="GH43_AnAbnA-like"/>
    <property type="match status" value="1"/>
</dbReference>
<dbReference type="InterPro" id="IPR023296">
    <property type="entry name" value="Glyco_hydro_beta-prop_sf"/>
</dbReference>
<evidence type="ECO:0000256" key="6">
    <source>
        <dbReference type="ARBA" id="ARBA00023295"/>
    </source>
</evidence>
<protein>
    <recommendedName>
        <fullName evidence="4 7">Arabinan endo-1,5-alpha-L-arabinosidase</fullName>
        <ecNumber evidence="4 7">3.2.1.99</ecNumber>
    </recommendedName>
</protein>